<dbReference type="InterPro" id="IPR038900">
    <property type="entry name" value="TMC"/>
</dbReference>
<feature type="transmembrane region" description="Helical" evidence="6">
    <location>
        <begin position="37"/>
        <end position="59"/>
    </location>
</feature>
<proteinExistence type="inferred from homology"/>
<dbReference type="PANTHER" id="PTHR23302:SF43">
    <property type="entry name" value="TMC DOMAIN-CONTAINING PROTEIN"/>
    <property type="match status" value="1"/>
</dbReference>
<reference evidence="8" key="1">
    <citation type="submission" date="2016-03" db="EMBL/GenBank/DDBJ databases">
        <title>Gut transcriptome analysis on engorged females of Ornithodoros mimon (Acari: Argasidae) and phylogenetic inferences of soft ticks.</title>
        <authorList>
            <person name="Landulfo G.A."/>
            <person name="Giovanni D."/>
            <person name="Carvalho E."/>
            <person name="Junqueira-de-Azevedo I."/>
            <person name="Patane J."/>
            <person name="Mendoca R."/>
            <person name="Barros-Battesti D."/>
        </authorList>
    </citation>
    <scope>NUCLEOTIDE SEQUENCE</scope>
    <source>
        <strain evidence="8">Females</strain>
        <tissue evidence="8">Gut</tissue>
    </source>
</reference>
<dbReference type="Pfam" id="PF07810">
    <property type="entry name" value="TMC"/>
    <property type="match status" value="1"/>
</dbReference>
<evidence type="ECO:0000256" key="1">
    <source>
        <dbReference type="ARBA" id="ARBA00004141"/>
    </source>
</evidence>
<sequence>QEMTVALVVSSLCFVIPTVFLRLSAWEFYQSVDIRIYINLARVTLIKVVVLGVLAYFWLSSSQVKHQCWENRLGQEVYRLLIVDTIFVWFLTSGVWEFGRGLVYRYLTSSIGPPELDVAHNTLDLIYTQTLVWFGMFYCPLLPLVASLKLLLTFYIKRG</sequence>
<name>A0A147B7X5_9ACAR</name>
<protein>
    <submittedName>
        <fullName evidence="8">Transmembrane channel like protein 5</fullName>
    </submittedName>
</protein>
<keyword evidence="5 6" id="KW-0472">Membrane</keyword>
<feature type="domain" description="TMC" evidence="7">
    <location>
        <begin position="68"/>
        <end position="158"/>
    </location>
</feature>
<feature type="non-terminal residue" evidence="8">
    <location>
        <position position="1"/>
    </location>
</feature>
<organism evidence="8">
    <name type="scientific">Alectorobius mimon</name>
    <dbReference type="NCBI Taxonomy" id="360319"/>
    <lineage>
        <taxon>Eukaryota</taxon>
        <taxon>Metazoa</taxon>
        <taxon>Ecdysozoa</taxon>
        <taxon>Arthropoda</taxon>
        <taxon>Chelicerata</taxon>
        <taxon>Arachnida</taxon>
        <taxon>Acari</taxon>
        <taxon>Parasitiformes</taxon>
        <taxon>Ixodida</taxon>
        <taxon>Ixodoidea</taxon>
        <taxon>Argasidae</taxon>
        <taxon>Ornithodorinae</taxon>
        <taxon>Alectorobius</taxon>
    </lineage>
</organism>
<dbReference type="AlphaFoldDB" id="A0A147B7X5"/>
<feature type="non-terminal residue" evidence="8">
    <location>
        <position position="159"/>
    </location>
</feature>
<comment type="subcellular location">
    <subcellularLocation>
        <location evidence="1">Membrane</location>
        <topology evidence="1">Multi-pass membrane protein</topology>
    </subcellularLocation>
</comment>
<keyword evidence="4 6" id="KW-1133">Transmembrane helix</keyword>
<evidence type="ECO:0000256" key="2">
    <source>
        <dbReference type="ARBA" id="ARBA00006510"/>
    </source>
</evidence>
<dbReference type="InterPro" id="IPR012496">
    <property type="entry name" value="TMC_dom"/>
</dbReference>
<feature type="transmembrane region" description="Helical" evidence="6">
    <location>
        <begin position="80"/>
        <end position="99"/>
    </location>
</feature>
<evidence type="ECO:0000256" key="4">
    <source>
        <dbReference type="ARBA" id="ARBA00022989"/>
    </source>
</evidence>
<evidence type="ECO:0000256" key="3">
    <source>
        <dbReference type="ARBA" id="ARBA00022692"/>
    </source>
</evidence>
<dbReference type="GO" id="GO:0005886">
    <property type="term" value="C:plasma membrane"/>
    <property type="evidence" value="ECO:0007669"/>
    <property type="project" value="InterPro"/>
</dbReference>
<dbReference type="GO" id="GO:0008381">
    <property type="term" value="F:mechanosensitive monoatomic ion channel activity"/>
    <property type="evidence" value="ECO:0007669"/>
    <property type="project" value="TreeGrafter"/>
</dbReference>
<keyword evidence="3 6" id="KW-0812">Transmembrane</keyword>
<dbReference type="PANTHER" id="PTHR23302">
    <property type="entry name" value="TRANSMEMBRANE CHANNEL-RELATED"/>
    <property type="match status" value="1"/>
</dbReference>
<evidence type="ECO:0000256" key="6">
    <source>
        <dbReference type="SAM" id="Phobius"/>
    </source>
</evidence>
<feature type="transmembrane region" description="Helical" evidence="6">
    <location>
        <begin position="131"/>
        <end position="156"/>
    </location>
</feature>
<evidence type="ECO:0000313" key="8">
    <source>
        <dbReference type="EMBL" id="JAR86505.1"/>
    </source>
</evidence>
<evidence type="ECO:0000256" key="5">
    <source>
        <dbReference type="ARBA" id="ARBA00023136"/>
    </source>
</evidence>
<dbReference type="EMBL" id="GEIB01001925">
    <property type="protein sequence ID" value="JAR86505.1"/>
    <property type="molecule type" value="Transcribed_RNA"/>
</dbReference>
<accession>A0A147B7X5</accession>
<comment type="similarity">
    <text evidence="2">Belongs to the TMC family.</text>
</comment>
<evidence type="ECO:0000259" key="7">
    <source>
        <dbReference type="Pfam" id="PF07810"/>
    </source>
</evidence>